<evidence type="ECO:0000256" key="3">
    <source>
        <dbReference type="ARBA" id="ARBA00008726"/>
    </source>
</evidence>
<evidence type="ECO:0000256" key="8">
    <source>
        <dbReference type="ARBA" id="ARBA00023306"/>
    </source>
</evidence>
<dbReference type="PANTHER" id="PTHR12786:SF1">
    <property type="entry name" value="SPLICING REGULATOR SDE2"/>
    <property type="match status" value="1"/>
</dbReference>
<feature type="region of interest" description="Disordered" evidence="9">
    <location>
        <begin position="291"/>
        <end position="310"/>
    </location>
</feature>
<feature type="region of interest" description="Disordered" evidence="9">
    <location>
        <begin position="100"/>
        <end position="127"/>
    </location>
</feature>
<keyword evidence="7" id="KW-0539">Nucleus</keyword>
<evidence type="ECO:0000313" key="13">
    <source>
        <dbReference type="Proteomes" id="UP000033710"/>
    </source>
</evidence>
<keyword evidence="6" id="KW-0508">mRNA splicing</keyword>
<evidence type="ECO:0000256" key="2">
    <source>
        <dbReference type="ARBA" id="ARBA00004496"/>
    </source>
</evidence>
<gene>
    <name evidence="12" type="ORF">SPSK_00312</name>
</gene>
<dbReference type="GeneID" id="27662563"/>
<evidence type="ECO:0000256" key="5">
    <source>
        <dbReference type="ARBA" id="ARBA00022664"/>
    </source>
</evidence>
<evidence type="ECO:0000259" key="10">
    <source>
        <dbReference type="Pfam" id="PF13019"/>
    </source>
</evidence>
<dbReference type="GO" id="GO:0008380">
    <property type="term" value="P:RNA splicing"/>
    <property type="evidence" value="ECO:0007669"/>
    <property type="project" value="UniProtKB-KW"/>
</dbReference>
<dbReference type="InterPro" id="IPR051421">
    <property type="entry name" value="RNA_Proc_DNA_Dmg_Regulator"/>
</dbReference>
<keyword evidence="4" id="KW-0963">Cytoplasm</keyword>
<evidence type="ECO:0000256" key="6">
    <source>
        <dbReference type="ARBA" id="ARBA00023187"/>
    </source>
</evidence>
<dbReference type="VEuPathDB" id="FungiDB:SPSK_00312"/>
<name>A0A0F2M2G8_SPOSC</name>
<evidence type="ECO:0000256" key="7">
    <source>
        <dbReference type="ARBA" id="ARBA00023242"/>
    </source>
</evidence>
<evidence type="ECO:0000259" key="11">
    <source>
        <dbReference type="Pfam" id="PF22782"/>
    </source>
</evidence>
<comment type="subcellular location">
    <subcellularLocation>
        <location evidence="2">Cytoplasm</location>
    </subcellularLocation>
    <subcellularLocation>
        <location evidence="1">Nucleus</location>
    </subcellularLocation>
</comment>
<feature type="compositionally biased region" description="Basic and acidic residues" evidence="9">
    <location>
        <begin position="171"/>
        <end position="182"/>
    </location>
</feature>
<comment type="similarity">
    <text evidence="3">Belongs to the SDE2 family.</text>
</comment>
<dbReference type="Pfam" id="PF13019">
    <property type="entry name" value="Sde2_N_Ubi_yeast"/>
    <property type="match status" value="1"/>
</dbReference>
<dbReference type="InterPro" id="IPR053822">
    <property type="entry name" value="SDE2-like_dom"/>
</dbReference>
<reference evidence="12 13" key="2">
    <citation type="journal article" date="2015" name="Eukaryot. Cell">
        <title>Asexual propagation of a virulent clone complex in a human and feline outbreak of sporotrichosis.</title>
        <authorList>
            <person name="Teixeira Mde M."/>
            <person name="Rodrigues A.M."/>
            <person name="Tsui C.K."/>
            <person name="de Almeida L.G."/>
            <person name="Van Diepeningen A.D."/>
            <person name="van den Ende B.G."/>
            <person name="Fernandes G.F."/>
            <person name="Kano R."/>
            <person name="Hamelin R.C."/>
            <person name="Lopes-Bezerra L.M."/>
            <person name="Vasconcelos A.T."/>
            <person name="de Hoog S."/>
            <person name="de Camargo Z.P."/>
            <person name="Felipe M.S."/>
        </authorList>
    </citation>
    <scope>NUCLEOTIDE SEQUENCE [LARGE SCALE GENOMIC DNA]</scope>
    <source>
        <strain evidence="12 13">1099-18</strain>
    </source>
</reference>
<evidence type="ECO:0000256" key="4">
    <source>
        <dbReference type="ARBA" id="ARBA00022490"/>
    </source>
</evidence>
<feature type="region of interest" description="Disordered" evidence="9">
    <location>
        <begin position="171"/>
        <end position="190"/>
    </location>
</feature>
<keyword evidence="5" id="KW-0507">mRNA processing</keyword>
<dbReference type="OrthoDB" id="547031at2759"/>
<keyword evidence="8" id="KW-0131">Cell cycle</keyword>
<dbReference type="Proteomes" id="UP000033710">
    <property type="component" value="Unassembled WGS sequence"/>
</dbReference>
<feature type="region of interest" description="Disordered" evidence="9">
    <location>
        <begin position="237"/>
        <end position="275"/>
    </location>
</feature>
<feature type="domain" description="SDE2-like" evidence="11">
    <location>
        <begin position="90"/>
        <end position="201"/>
    </location>
</feature>
<dbReference type="GO" id="GO:0005737">
    <property type="term" value="C:cytoplasm"/>
    <property type="evidence" value="ECO:0007669"/>
    <property type="project" value="UniProtKB-SubCell"/>
</dbReference>
<dbReference type="PANTHER" id="PTHR12786">
    <property type="entry name" value="SPLICING FACTOR SF3A-RELATED"/>
    <property type="match status" value="1"/>
</dbReference>
<evidence type="ECO:0000256" key="1">
    <source>
        <dbReference type="ARBA" id="ARBA00004123"/>
    </source>
</evidence>
<sequence>MAERVVNVLVTGIPGDGLPTTYSLPVVRSTSFSELWNNLDDRLPPIQSRLILTTLGNRHLLRDASKNVGELLSTAEADFICLRLSIPVLGGKGGFGSQLRAAGGRMSSKRKNNQADDNGSSRNLDGRRLRTVTEAKSLAEYLAVKPEMDRKEKEKRRQRWGDIIEMAEKKENDIRNGGKGRLDGQWVEDKEEASDRTRAAVLSAMTSHQFIDNLQLGTSAGSNTSVTSGDPSVIFKEEGESADDSSSSSSPDLSGRKPIVATSAATIPAATSKGKEKAKVFFAFDDEDDEFLSSDEDDSLSDGQQGLANA</sequence>
<dbReference type="EMBL" id="AXCR01000008">
    <property type="protein sequence ID" value="KJR83908.1"/>
    <property type="molecule type" value="Genomic_DNA"/>
</dbReference>
<feature type="domain" description="Sde2 ubiquitin" evidence="10">
    <location>
        <begin position="6"/>
        <end position="89"/>
    </location>
</feature>
<dbReference type="GO" id="GO:0005634">
    <property type="term" value="C:nucleus"/>
    <property type="evidence" value="ECO:0007669"/>
    <property type="project" value="UniProtKB-SubCell"/>
</dbReference>
<dbReference type="InterPro" id="IPR024974">
    <property type="entry name" value="Sde2_N"/>
</dbReference>
<dbReference type="AlphaFoldDB" id="A0A0F2M2G8"/>
<dbReference type="Pfam" id="PF22782">
    <property type="entry name" value="SDE2"/>
    <property type="match status" value="1"/>
</dbReference>
<evidence type="ECO:0000256" key="9">
    <source>
        <dbReference type="SAM" id="MobiDB-lite"/>
    </source>
</evidence>
<accession>A0A0F2M2G8</accession>
<reference evidence="12 13" key="1">
    <citation type="journal article" date="2014" name="BMC Genomics">
        <title>Comparative genomics of the major fungal agents of human and animal Sporotrichosis: Sporothrix schenckii and Sporothrix brasiliensis.</title>
        <authorList>
            <person name="Teixeira M.M."/>
            <person name="de Almeida L.G."/>
            <person name="Kubitschek-Barreira P."/>
            <person name="Alves F.L."/>
            <person name="Kioshima E.S."/>
            <person name="Abadio A.K."/>
            <person name="Fernandes L."/>
            <person name="Derengowski L.S."/>
            <person name="Ferreira K.S."/>
            <person name="Souza R.C."/>
            <person name="Ruiz J.C."/>
            <person name="de Andrade N.C."/>
            <person name="Paes H.C."/>
            <person name="Nicola A.M."/>
            <person name="Albuquerque P."/>
            <person name="Gerber A.L."/>
            <person name="Martins V.P."/>
            <person name="Peconick L.D."/>
            <person name="Neto A.V."/>
            <person name="Chaucanez C.B."/>
            <person name="Silva P.A."/>
            <person name="Cunha O.L."/>
            <person name="de Oliveira F.F."/>
            <person name="dos Santos T.C."/>
            <person name="Barros A.L."/>
            <person name="Soares M.A."/>
            <person name="de Oliveira L.M."/>
            <person name="Marini M.M."/>
            <person name="Villalobos-Duno H."/>
            <person name="Cunha M.M."/>
            <person name="de Hoog S."/>
            <person name="da Silveira J.F."/>
            <person name="Henrissat B."/>
            <person name="Nino-Vega G.A."/>
            <person name="Cisalpino P.S."/>
            <person name="Mora-Montes H.M."/>
            <person name="Almeida S.R."/>
            <person name="Stajich J.E."/>
            <person name="Lopes-Bezerra L.M."/>
            <person name="Vasconcelos A.T."/>
            <person name="Felipe M.S."/>
        </authorList>
    </citation>
    <scope>NUCLEOTIDE SEQUENCE [LARGE SCALE GENOMIC DNA]</scope>
    <source>
        <strain evidence="12 13">1099-18</strain>
    </source>
</reference>
<protein>
    <submittedName>
        <fullName evidence="12">Uncharacterized protein</fullName>
    </submittedName>
</protein>
<dbReference type="RefSeq" id="XP_016586584.1">
    <property type="nucleotide sequence ID" value="XM_016727286.1"/>
</dbReference>
<evidence type="ECO:0000313" key="12">
    <source>
        <dbReference type="EMBL" id="KJR83908.1"/>
    </source>
</evidence>
<feature type="compositionally biased region" description="Acidic residues" evidence="9">
    <location>
        <begin position="291"/>
        <end position="300"/>
    </location>
</feature>
<dbReference type="GO" id="GO:0006397">
    <property type="term" value="P:mRNA processing"/>
    <property type="evidence" value="ECO:0007669"/>
    <property type="project" value="UniProtKB-KW"/>
</dbReference>
<comment type="caution">
    <text evidence="12">The sequence shown here is derived from an EMBL/GenBank/DDBJ whole genome shotgun (WGS) entry which is preliminary data.</text>
</comment>
<organism evidence="12 13">
    <name type="scientific">Sporothrix schenckii 1099-18</name>
    <dbReference type="NCBI Taxonomy" id="1397361"/>
    <lineage>
        <taxon>Eukaryota</taxon>
        <taxon>Fungi</taxon>
        <taxon>Dikarya</taxon>
        <taxon>Ascomycota</taxon>
        <taxon>Pezizomycotina</taxon>
        <taxon>Sordariomycetes</taxon>
        <taxon>Sordariomycetidae</taxon>
        <taxon>Ophiostomatales</taxon>
        <taxon>Ophiostomataceae</taxon>
        <taxon>Sporothrix</taxon>
    </lineage>
</organism>
<dbReference type="KEGG" id="ssck:SPSK_00312"/>
<proteinExistence type="inferred from homology"/>
<feature type="compositionally biased region" description="Low complexity" evidence="9">
    <location>
        <begin position="244"/>
        <end position="272"/>
    </location>
</feature>